<feature type="region of interest" description="Disordered" evidence="5">
    <location>
        <begin position="82"/>
        <end position="101"/>
    </location>
</feature>
<feature type="signal peptide" evidence="7">
    <location>
        <begin position="1"/>
        <end position="34"/>
    </location>
</feature>
<dbReference type="InterPro" id="IPR019931">
    <property type="entry name" value="LPXTG_anchor"/>
</dbReference>
<evidence type="ECO:0000256" key="7">
    <source>
        <dbReference type="SAM" id="SignalP"/>
    </source>
</evidence>
<accession>A0A1I2MUR3</accession>
<evidence type="ECO:0000259" key="8">
    <source>
        <dbReference type="Pfam" id="PF00746"/>
    </source>
</evidence>
<evidence type="ECO:0000313" key="9">
    <source>
        <dbReference type="EMBL" id="SFF95163.1"/>
    </source>
</evidence>
<feature type="compositionally biased region" description="Low complexity" evidence="5">
    <location>
        <begin position="140"/>
        <end position="172"/>
    </location>
</feature>
<keyword evidence="2" id="KW-0964">Secreted</keyword>
<feature type="compositionally biased region" description="Polar residues" evidence="5">
    <location>
        <begin position="92"/>
        <end position="101"/>
    </location>
</feature>
<dbReference type="EMBL" id="FONV01000034">
    <property type="protein sequence ID" value="SFF95163.1"/>
    <property type="molecule type" value="Genomic_DNA"/>
</dbReference>
<name>A0A1I2MUR3_9ACTN</name>
<sequence length="306" mass="31869">MNVSKSPLRRVSALVAGSLIGLAGVAVFAAPAQAHHGVVGGSSSCDQVTGEWVVKWVVDTYGSQKGNQVKFTKVEKTSDTPIDGGEIVENGPWQQSNKQLTGTQRVAGSAKSAGLKLTILWNNEYSAEASGSVPLEGECTPPKQETPSTSPSPSPSESTPETEEPPVSIPEEVPAKPIFEETCDTITIGVDNTDNKTPFTVDYKTSKGETRKLVVEAGKKGSETFSANKGFKVDVTFTVEYKGKIYSESGTIAWTEPKDCDDAGQGGGLPVTGAAAGGVAAGAAGLLAIGGALFFVARRRKVKFTA</sequence>
<feature type="domain" description="Gram-positive cocci surface proteins LPxTG" evidence="8">
    <location>
        <begin position="262"/>
        <end position="303"/>
    </location>
</feature>
<evidence type="ECO:0000256" key="1">
    <source>
        <dbReference type="ARBA" id="ARBA00022512"/>
    </source>
</evidence>
<dbReference type="Pfam" id="PF00746">
    <property type="entry name" value="Gram_pos_anchor"/>
    <property type="match status" value="1"/>
</dbReference>
<gene>
    <name evidence="9" type="ORF">SAMN05421541_13427</name>
</gene>
<feature type="chain" id="PRO_5039265910" evidence="7">
    <location>
        <begin position="35"/>
        <end position="306"/>
    </location>
</feature>
<reference evidence="9 10" key="1">
    <citation type="submission" date="2016-10" db="EMBL/GenBank/DDBJ databases">
        <authorList>
            <person name="de Groot N.N."/>
        </authorList>
    </citation>
    <scope>NUCLEOTIDE SEQUENCE [LARGE SCALE GENOMIC DNA]</scope>
    <source>
        <strain evidence="9 10">DSM 43019</strain>
    </source>
</reference>
<evidence type="ECO:0000256" key="2">
    <source>
        <dbReference type="ARBA" id="ARBA00022525"/>
    </source>
</evidence>
<keyword evidence="3 7" id="KW-0732">Signal</keyword>
<dbReference type="RefSeq" id="WP_203779923.1">
    <property type="nucleotide sequence ID" value="NZ_BOMT01000114.1"/>
</dbReference>
<organism evidence="9 10">
    <name type="scientific">Actinoplanes philippinensis</name>
    <dbReference type="NCBI Taxonomy" id="35752"/>
    <lineage>
        <taxon>Bacteria</taxon>
        <taxon>Bacillati</taxon>
        <taxon>Actinomycetota</taxon>
        <taxon>Actinomycetes</taxon>
        <taxon>Micromonosporales</taxon>
        <taxon>Micromonosporaceae</taxon>
        <taxon>Actinoplanes</taxon>
    </lineage>
</organism>
<dbReference type="NCBIfam" id="TIGR01167">
    <property type="entry name" value="LPXTG_anchor"/>
    <property type="match status" value="1"/>
</dbReference>
<keyword evidence="4" id="KW-0572">Peptidoglycan-anchor</keyword>
<evidence type="ECO:0000256" key="3">
    <source>
        <dbReference type="ARBA" id="ARBA00022729"/>
    </source>
</evidence>
<dbReference type="AlphaFoldDB" id="A0A1I2MUR3"/>
<feature type="region of interest" description="Disordered" evidence="5">
    <location>
        <begin position="131"/>
        <end position="175"/>
    </location>
</feature>
<keyword evidence="10" id="KW-1185">Reference proteome</keyword>
<proteinExistence type="predicted"/>
<evidence type="ECO:0000313" key="10">
    <source>
        <dbReference type="Proteomes" id="UP000199645"/>
    </source>
</evidence>
<feature type="transmembrane region" description="Helical" evidence="6">
    <location>
        <begin position="275"/>
        <end position="297"/>
    </location>
</feature>
<keyword evidence="1" id="KW-0134">Cell wall</keyword>
<evidence type="ECO:0000256" key="6">
    <source>
        <dbReference type="SAM" id="Phobius"/>
    </source>
</evidence>
<keyword evidence="6" id="KW-0812">Transmembrane</keyword>
<keyword evidence="6" id="KW-0472">Membrane</keyword>
<evidence type="ECO:0000256" key="5">
    <source>
        <dbReference type="SAM" id="MobiDB-lite"/>
    </source>
</evidence>
<protein>
    <submittedName>
        <fullName evidence="9">LPXTG-motif cell wall anchor domain-containing protein</fullName>
    </submittedName>
</protein>
<dbReference type="Proteomes" id="UP000199645">
    <property type="component" value="Unassembled WGS sequence"/>
</dbReference>
<evidence type="ECO:0000256" key="4">
    <source>
        <dbReference type="ARBA" id="ARBA00023088"/>
    </source>
</evidence>
<keyword evidence="6" id="KW-1133">Transmembrane helix</keyword>